<keyword evidence="3" id="KW-1185">Reference proteome</keyword>
<dbReference type="EMBL" id="CALNXI010000840">
    <property type="protein sequence ID" value="CAH3142613.1"/>
    <property type="molecule type" value="Genomic_DNA"/>
</dbReference>
<dbReference type="PANTHER" id="PTHR33198">
    <property type="entry name" value="ANK_REP_REGION DOMAIN-CONTAINING PROTEIN-RELATED"/>
    <property type="match status" value="1"/>
</dbReference>
<organism evidence="2 3">
    <name type="scientific">Porites evermanni</name>
    <dbReference type="NCBI Taxonomy" id="104178"/>
    <lineage>
        <taxon>Eukaryota</taxon>
        <taxon>Metazoa</taxon>
        <taxon>Cnidaria</taxon>
        <taxon>Anthozoa</taxon>
        <taxon>Hexacorallia</taxon>
        <taxon>Scleractinia</taxon>
        <taxon>Fungiina</taxon>
        <taxon>Poritidae</taxon>
        <taxon>Porites</taxon>
    </lineage>
</organism>
<accession>A0ABN8PFC0</accession>
<sequence length="273" mass="31540">MMQGIQLPTGLNLSAKHKAATWKVYKQQWENYSIVAQLEKQTEEYRVALFLYSIGPDAIKIYNSFDLSEANRRKLSEIIKEFDKYAIGETNETYERYVFNSRDQKEGESMDAYVGELRTLRQSCNFCTCLHDTLIRDRIVLRIRDGGTCKRLLRQGKLTLQKCIEIARSDEVSNTQLKNMDRTTPEDVNKVNQRFPPKKPEHKYPKEAGQNNPNRIPNDDKMSTSDKPCDFCGRKHRRGRANCAAWGRICGACGKKNHLTSQCKAKEKTQCRS</sequence>
<protein>
    <recommendedName>
        <fullName evidence="4">Gag protein</fullName>
    </recommendedName>
</protein>
<feature type="region of interest" description="Disordered" evidence="1">
    <location>
        <begin position="182"/>
        <end position="224"/>
    </location>
</feature>
<evidence type="ECO:0000256" key="1">
    <source>
        <dbReference type="SAM" id="MobiDB-lite"/>
    </source>
</evidence>
<dbReference type="Proteomes" id="UP001159427">
    <property type="component" value="Unassembled WGS sequence"/>
</dbReference>
<comment type="caution">
    <text evidence="2">The sequence shown here is derived from an EMBL/GenBank/DDBJ whole genome shotgun (WGS) entry which is preliminary data.</text>
</comment>
<evidence type="ECO:0000313" key="2">
    <source>
        <dbReference type="EMBL" id="CAH3142613.1"/>
    </source>
</evidence>
<name>A0ABN8PFC0_9CNID</name>
<evidence type="ECO:0008006" key="4">
    <source>
        <dbReference type="Google" id="ProtNLM"/>
    </source>
</evidence>
<reference evidence="2 3" key="1">
    <citation type="submission" date="2022-05" db="EMBL/GenBank/DDBJ databases">
        <authorList>
            <consortium name="Genoscope - CEA"/>
            <person name="William W."/>
        </authorList>
    </citation>
    <scope>NUCLEOTIDE SEQUENCE [LARGE SCALE GENOMIC DNA]</scope>
</reference>
<gene>
    <name evidence="2" type="ORF">PEVE_00042577</name>
</gene>
<proteinExistence type="predicted"/>
<evidence type="ECO:0000313" key="3">
    <source>
        <dbReference type="Proteomes" id="UP001159427"/>
    </source>
</evidence>